<feature type="transmembrane region" description="Helical" evidence="1">
    <location>
        <begin position="261"/>
        <end position="281"/>
    </location>
</feature>
<organism evidence="3 4">
    <name type="scientific">Martelella mediterranea</name>
    <dbReference type="NCBI Taxonomy" id="293089"/>
    <lineage>
        <taxon>Bacteria</taxon>
        <taxon>Pseudomonadati</taxon>
        <taxon>Pseudomonadota</taxon>
        <taxon>Alphaproteobacteria</taxon>
        <taxon>Hyphomicrobiales</taxon>
        <taxon>Aurantimonadaceae</taxon>
        <taxon>Martelella</taxon>
    </lineage>
</organism>
<dbReference type="PANTHER" id="PTHR35342:SF5">
    <property type="entry name" value="TRICARBOXYLIC TRANSPORT PROTEIN"/>
    <property type="match status" value="1"/>
</dbReference>
<dbReference type="AlphaFoldDB" id="A0A4R3NPW0"/>
<keyword evidence="1" id="KW-1133">Transmembrane helix</keyword>
<evidence type="ECO:0000256" key="1">
    <source>
        <dbReference type="SAM" id="Phobius"/>
    </source>
</evidence>
<dbReference type="RefSeq" id="WP_207903936.1">
    <property type="nucleotide sequence ID" value="NZ_SMAR01000031.1"/>
</dbReference>
<feature type="transmembrane region" description="Helical" evidence="1">
    <location>
        <begin position="196"/>
        <end position="216"/>
    </location>
</feature>
<dbReference type="InterPro" id="IPR002823">
    <property type="entry name" value="DUF112_TM"/>
</dbReference>
<evidence type="ECO:0000313" key="4">
    <source>
        <dbReference type="Proteomes" id="UP000295097"/>
    </source>
</evidence>
<comment type="caution">
    <text evidence="3">The sequence shown here is derived from an EMBL/GenBank/DDBJ whole genome shotgun (WGS) entry which is preliminary data.</text>
</comment>
<accession>A0A4R3NPW0</accession>
<feature type="transmembrane region" description="Helical" evidence="1">
    <location>
        <begin position="425"/>
        <end position="448"/>
    </location>
</feature>
<feature type="domain" description="DUF112" evidence="2">
    <location>
        <begin position="16"/>
        <end position="440"/>
    </location>
</feature>
<feature type="transmembrane region" description="Helical" evidence="1">
    <location>
        <begin position="15"/>
        <end position="45"/>
    </location>
</feature>
<feature type="transmembrane region" description="Helical" evidence="1">
    <location>
        <begin position="166"/>
        <end position="184"/>
    </location>
</feature>
<evidence type="ECO:0000259" key="2">
    <source>
        <dbReference type="Pfam" id="PF01970"/>
    </source>
</evidence>
<feature type="transmembrane region" description="Helical" evidence="1">
    <location>
        <begin position="105"/>
        <end position="131"/>
    </location>
</feature>
<feature type="transmembrane region" description="Helical" evidence="1">
    <location>
        <begin position="356"/>
        <end position="381"/>
    </location>
</feature>
<dbReference type="EMBL" id="SMAR01000031">
    <property type="protein sequence ID" value="TCT34752.1"/>
    <property type="molecule type" value="Genomic_DNA"/>
</dbReference>
<keyword evidence="1" id="KW-0812">Transmembrane</keyword>
<feature type="transmembrane region" description="Helical" evidence="1">
    <location>
        <begin position="469"/>
        <end position="491"/>
    </location>
</feature>
<keyword evidence="4" id="KW-1185">Reference proteome</keyword>
<feature type="transmembrane region" description="Helical" evidence="1">
    <location>
        <begin position="143"/>
        <end position="159"/>
    </location>
</feature>
<proteinExistence type="predicted"/>
<keyword evidence="1" id="KW-0472">Membrane</keyword>
<dbReference type="Pfam" id="PF01970">
    <property type="entry name" value="TctA"/>
    <property type="match status" value="1"/>
</dbReference>
<dbReference type="Proteomes" id="UP000295097">
    <property type="component" value="Unassembled WGS sequence"/>
</dbReference>
<name>A0A4R3NPW0_9HYPH</name>
<reference evidence="3 4" key="1">
    <citation type="submission" date="2019-03" db="EMBL/GenBank/DDBJ databases">
        <title>Freshwater and sediment microbial communities from various areas in North America, analyzing microbe dynamics in response to fracking.</title>
        <authorList>
            <person name="Lamendella R."/>
        </authorList>
    </citation>
    <scope>NUCLEOTIDE SEQUENCE [LARGE SCALE GENOMIC DNA]</scope>
    <source>
        <strain evidence="3 4">175.2</strain>
    </source>
</reference>
<protein>
    <submittedName>
        <fullName evidence="3">TctA family transporter</fullName>
    </submittedName>
</protein>
<feature type="transmembrane region" description="Helical" evidence="1">
    <location>
        <begin position="393"/>
        <end position="419"/>
    </location>
</feature>
<sequence>MELMNILRGLTDPTLLATIAVCTLYGALVGALPGLSATMAVALLVPFTFYMDPVTAVAAIVATTTTGIFAGDISGALLRIPGTPASAAYVADSATIAERGQPRTALFVSLFAGVCGGIIGVGALALAAPLLADFSKNFSSDEMFWLAALGLSCAVFVADAPPAKTFASLFIGLAVACVGIDIAVGEPRYTFGLYDLFDGVEFISAMIGFFALTELFKAAVMQRDPATRIQTPKMEPLGEAIGNALREIQARWKNIARSGPMGVLIGVLPGAGADVAAWIAYAVSRKFSRTPEKYGHGHAEGLVDGGAANNAAVSGAWTPALVFGIPGDSVTAIAIGVLMMKGLNPGPDIFERSGEIVYTLFGAFLMANIFMILTGGIAILLASQLLRMPKHMLMPLVLALSLIGGFAVLNSVFSIWIILVLGFLGYAMILGGLPIAPAILGVVLGPVVEQNFMTSMIKSQGALMPLFDRNISMVLGGATILIWSICLYRAIYTILKPNEINDAKDDIS</sequence>
<evidence type="ECO:0000313" key="3">
    <source>
        <dbReference type="EMBL" id="TCT34752.1"/>
    </source>
</evidence>
<gene>
    <name evidence="3" type="ORF">EDC90_103136</name>
</gene>
<dbReference type="PANTHER" id="PTHR35342">
    <property type="entry name" value="TRICARBOXYLIC TRANSPORT PROTEIN"/>
    <property type="match status" value="1"/>
</dbReference>